<dbReference type="PANTHER" id="PTHR30349">
    <property type="entry name" value="PHAGE INTEGRASE-RELATED"/>
    <property type="match status" value="1"/>
</dbReference>
<evidence type="ECO:0000259" key="2">
    <source>
        <dbReference type="PROSITE" id="PS51898"/>
    </source>
</evidence>
<dbReference type="GO" id="GO:0015074">
    <property type="term" value="P:DNA integration"/>
    <property type="evidence" value="ECO:0007669"/>
    <property type="project" value="InterPro"/>
</dbReference>
<gene>
    <name evidence="3" type="primary">xerT</name>
    <name evidence="3" type="ORF">P1_ICEHptfs4b_01</name>
</gene>
<reference evidence="3" key="1">
    <citation type="journal article" date="2014" name="BMC Genomics">
        <title>A comprehensive analysis of Helicobacter pylori plasticity zones reveals that they are integrating conjugative elements with intermediate integration specificity.</title>
        <authorList>
            <person name="Fischer W."/>
            <person name="Breithaupt U."/>
            <person name="Kern B."/>
            <person name="Smith S.I."/>
            <person name="Spicher C."/>
            <person name="Haas R."/>
        </authorList>
    </citation>
    <scope>NUCLEOTIDE SEQUENCE</scope>
    <source>
        <strain evidence="3">P1</strain>
    </source>
</reference>
<organism evidence="3">
    <name type="scientific">Helicobacter pylori</name>
    <name type="common">Campylobacter pylori</name>
    <dbReference type="NCBI Taxonomy" id="210"/>
    <lineage>
        <taxon>Bacteria</taxon>
        <taxon>Pseudomonadati</taxon>
        <taxon>Campylobacterota</taxon>
        <taxon>Epsilonproteobacteria</taxon>
        <taxon>Campylobacterales</taxon>
        <taxon>Helicobacteraceae</taxon>
        <taxon>Helicobacter</taxon>
    </lineage>
</organism>
<dbReference type="InterPro" id="IPR011010">
    <property type="entry name" value="DNA_brk_join_enz"/>
</dbReference>
<accession>A0A060CZ86</accession>
<dbReference type="InterPro" id="IPR002104">
    <property type="entry name" value="Integrase_catalytic"/>
</dbReference>
<dbReference type="InterPro" id="IPR013762">
    <property type="entry name" value="Integrase-like_cat_sf"/>
</dbReference>
<feature type="domain" description="Tyr recombinase" evidence="2">
    <location>
        <begin position="171"/>
        <end position="363"/>
    </location>
</feature>
<sequence>MISIEKFNIERTFMKESNDNNALARSQRELFVGIRDFIVFKFKRMVVFNGIRDFTKMRFLSIELEKCENIKDLEKLCHTIYNQGTKHILMMRVLFLFFDYFCKHLKVKRLRLLNEEMLVNFLFELAKQRKINSMAKYVMYIRQFFDYLDRTKHYEFYFSLKNIAFAKHKDNLPKHLNSKDLKSFIYTLINYKTRSSYEKRNKCILLLIILGGLRKSEVFNLELRNIVLEKEHYILLIKGKNNKERKAFIKREMLEKSLDEWLGDSKRLSSFNGRFVFKKSLSNYTQKHCSISNFVLKIFMLSGIENFKQYGTGLHLFRHSFATLVYAKSRDIVLTSRALGHQSLSSTKIYIHTAQEYNKQVASIFDNLLSG</sequence>
<dbReference type="PROSITE" id="PS51898">
    <property type="entry name" value="TYR_RECOMBINASE"/>
    <property type="match status" value="1"/>
</dbReference>
<protein>
    <submittedName>
        <fullName evidence="3">Integrase/recombinase XerCD family</fullName>
    </submittedName>
</protein>
<dbReference type="SUPFAM" id="SSF56349">
    <property type="entry name" value="DNA breaking-rejoining enzymes"/>
    <property type="match status" value="1"/>
</dbReference>
<dbReference type="InterPro" id="IPR050090">
    <property type="entry name" value="Tyrosine_recombinase_XerCD"/>
</dbReference>
<dbReference type="PANTHER" id="PTHR30349:SF64">
    <property type="entry name" value="PROPHAGE INTEGRASE INTD-RELATED"/>
    <property type="match status" value="1"/>
</dbReference>
<dbReference type="AlphaFoldDB" id="A0A060CZ86"/>
<proteinExistence type="predicted"/>
<dbReference type="GO" id="GO:0003677">
    <property type="term" value="F:DNA binding"/>
    <property type="evidence" value="ECO:0007669"/>
    <property type="project" value="InterPro"/>
</dbReference>
<keyword evidence="1" id="KW-0233">DNA recombination</keyword>
<name>A0A060CZ86_HELPX</name>
<dbReference type="GO" id="GO:0006310">
    <property type="term" value="P:DNA recombination"/>
    <property type="evidence" value="ECO:0007669"/>
    <property type="project" value="UniProtKB-KW"/>
</dbReference>
<evidence type="ECO:0000313" key="3">
    <source>
        <dbReference type="EMBL" id="AIA98753.1"/>
    </source>
</evidence>
<dbReference type="Pfam" id="PF00589">
    <property type="entry name" value="Phage_integrase"/>
    <property type="match status" value="1"/>
</dbReference>
<dbReference type="Gene3D" id="1.10.443.10">
    <property type="entry name" value="Intergrase catalytic core"/>
    <property type="match status" value="1"/>
</dbReference>
<dbReference type="CDD" id="cd00397">
    <property type="entry name" value="DNA_BRE_C"/>
    <property type="match status" value="1"/>
</dbReference>
<dbReference type="EMBL" id="KF861856">
    <property type="protein sequence ID" value="AIA98753.1"/>
    <property type="molecule type" value="Genomic_DNA"/>
</dbReference>
<evidence type="ECO:0000256" key="1">
    <source>
        <dbReference type="ARBA" id="ARBA00023172"/>
    </source>
</evidence>